<dbReference type="InterPro" id="IPR037294">
    <property type="entry name" value="ABC_BtuC-like"/>
</dbReference>
<dbReference type="KEGG" id="moj:D7D94_04240"/>
<evidence type="ECO:0000256" key="1">
    <source>
        <dbReference type="ARBA" id="ARBA00004651"/>
    </source>
</evidence>
<dbReference type="Pfam" id="PF01032">
    <property type="entry name" value="FecCD"/>
    <property type="match status" value="1"/>
</dbReference>
<dbReference type="AlphaFoldDB" id="A0A6I6E489"/>
<dbReference type="SUPFAM" id="SSF81345">
    <property type="entry name" value="ABC transporter involved in vitamin B12 uptake, BtuC"/>
    <property type="match status" value="1"/>
</dbReference>
<evidence type="ECO:0000256" key="2">
    <source>
        <dbReference type="ARBA" id="ARBA00007935"/>
    </source>
</evidence>
<proteinExistence type="inferred from homology"/>
<keyword evidence="7 8" id="KW-0472">Membrane</keyword>
<dbReference type="PANTHER" id="PTHR30472">
    <property type="entry name" value="FERRIC ENTEROBACTIN TRANSPORT SYSTEM PERMEASE PROTEIN"/>
    <property type="match status" value="1"/>
</dbReference>
<dbReference type="CDD" id="cd06550">
    <property type="entry name" value="TM_ABC_iron-siderophores_like"/>
    <property type="match status" value="1"/>
</dbReference>
<organism evidence="9 10">
    <name type="scientific">Microbacterium oryzae</name>
    <dbReference type="NCBI Taxonomy" id="743009"/>
    <lineage>
        <taxon>Bacteria</taxon>
        <taxon>Bacillati</taxon>
        <taxon>Actinomycetota</taxon>
        <taxon>Actinomycetes</taxon>
        <taxon>Micrococcales</taxon>
        <taxon>Microbacteriaceae</taxon>
        <taxon>Microbacterium</taxon>
    </lineage>
</organism>
<keyword evidence="6 8" id="KW-1133">Transmembrane helix</keyword>
<reference evidence="9 10" key="1">
    <citation type="submission" date="2018-09" db="EMBL/GenBank/DDBJ databases">
        <title>Whole genome sequencing of Microbacterium oryzae strain MB-10T.</title>
        <authorList>
            <person name="Das S.K."/>
        </authorList>
    </citation>
    <scope>NUCLEOTIDE SEQUENCE [LARGE SCALE GENOMIC DNA]</scope>
    <source>
        <strain evidence="9 10">MB-10</strain>
    </source>
</reference>
<comment type="subcellular location">
    <subcellularLocation>
        <location evidence="1">Cell membrane</location>
        <topology evidence="1">Multi-pass membrane protein</topology>
    </subcellularLocation>
</comment>
<dbReference type="GO" id="GO:0005886">
    <property type="term" value="C:plasma membrane"/>
    <property type="evidence" value="ECO:0007669"/>
    <property type="project" value="UniProtKB-SubCell"/>
</dbReference>
<evidence type="ECO:0000256" key="4">
    <source>
        <dbReference type="ARBA" id="ARBA00022475"/>
    </source>
</evidence>
<dbReference type="PANTHER" id="PTHR30472:SF1">
    <property type="entry name" value="FE(3+) DICITRATE TRANSPORT SYSTEM PERMEASE PROTEIN FECC-RELATED"/>
    <property type="match status" value="1"/>
</dbReference>
<evidence type="ECO:0000256" key="8">
    <source>
        <dbReference type="SAM" id="Phobius"/>
    </source>
</evidence>
<evidence type="ECO:0000256" key="6">
    <source>
        <dbReference type="ARBA" id="ARBA00022989"/>
    </source>
</evidence>
<dbReference type="GO" id="GO:0022857">
    <property type="term" value="F:transmembrane transporter activity"/>
    <property type="evidence" value="ECO:0007669"/>
    <property type="project" value="InterPro"/>
</dbReference>
<dbReference type="GO" id="GO:0033214">
    <property type="term" value="P:siderophore-iron import into cell"/>
    <property type="evidence" value="ECO:0007669"/>
    <property type="project" value="TreeGrafter"/>
</dbReference>
<feature type="transmembrane region" description="Helical" evidence="8">
    <location>
        <begin position="272"/>
        <end position="291"/>
    </location>
</feature>
<dbReference type="FunFam" id="1.10.3470.10:FF:000001">
    <property type="entry name" value="Vitamin B12 ABC transporter permease BtuC"/>
    <property type="match status" value="1"/>
</dbReference>
<gene>
    <name evidence="9" type="ORF">D7D94_04240</name>
</gene>
<dbReference type="Gene3D" id="1.10.3470.10">
    <property type="entry name" value="ABC transporter involved in vitamin B12 uptake, BtuC"/>
    <property type="match status" value="1"/>
</dbReference>
<dbReference type="InterPro" id="IPR000522">
    <property type="entry name" value="ABC_transptr_permease_BtuC"/>
</dbReference>
<feature type="transmembrane region" description="Helical" evidence="8">
    <location>
        <begin position="56"/>
        <end position="73"/>
    </location>
</feature>
<dbReference type="OrthoDB" id="9782305at2"/>
<sequence>MAAGVAAVALAAAVSLAFGSRTVTPAEIADGLSAWLHGEVASQIGAIAVQQRIPRTVLALAAGAALALSGALMQAVTRNPIADPGILGVNMGAALFVVCGIAFLGISSPFQYLGLALAGATLAALFVYVVGSIGAGGSTPIKLALAGAATSAALSSLVSAVLLPRVAAMNEFRFWQVGGVGGADWSTMAVVAPLLAGAALVAFLCAPGLNALALGDDVAVGLGVRVGRTRAFAATAGVVLCAAVTAVAGPIAFVGLMVPHVVRLLSGPDQRWLLPLSALGGAVLLAVADTIGRVIGTPGEVEAGIVTAFVGAPVLVVIARRTRMRAL</sequence>
<feature type="transmembrane region" description="Helical" evidence="8">
    <location>
        <begin position="187"/>
        <end position="210"/>
    </location>
</feature>
<keyword evidence="4" id="KW-1003">Cell membrane</keyword>
<feature type="transmembrane region" description="Helical" evidence="8">
    <location>
        <begin position="112"/>
        <end position="131"/>
    </location>
</feature>
<feature type="transmembrane region" description="Helical" evidence="8">
    <location>
        <begin position="231"/>
        <end position="252"/>
    </location>
</feature>
<comment type="similarity">
    <text evidence="2">Belongs to the binding-protein-dependent transport system permease family. FecCD subfamily.</text>
</comment>
<accession>A0A6I6E489</accession>
<evidence type="ECO:0000313" key="9">
    <source>
        <dbReference type="EMBL" id="QGU28789.1"/>
    </source>
</evidence>
<dbReference type="Proteomes" id="UP000422989">
    <property type="component" value="Chromosome"/>
</dbReference>
<evidence type="ECO:0000256" key="3">
    <source>
        <dbReference type="ARBA" id="ARBA00022448"/>
    </source>
</evidence>
<keyword evidence="5 8" id="KW-0812">Transmembrane</keyword>
<feature type="transmembrane region" description="Helical" evidence="8">
    <location>
        <begin position="303"/>
        <end position="320"/>
    </location>
</feature>
<feature type="transmembrane region" description="Helical" evidence="8">
    <location>
        <begin position="143"/>
        <end position="167"/>
    </location>
</feature>
<feature type="transmembrane region" description="Helical" evidence="8">
    <location>
        <begin position="85"/>
        <end position="106"/>
    </location>
</feature>
<dbReference type="EMBL" id="CP032550">
    <property type="protein sequence ID" value="QGU28789.1"/>
    <property type="molecule type" value="Genomic_DNA"/>
</dbReference>
<evidence type="ECO:0000256" key="7">
    <source>
        <dbReference type="ARBA" id="ARBA00023136"/>
    </source>
</evidence>
<evidence type="ECO:0000313" key="10">
    <source>
        <dbReference type="Proteomes" id="UP000422989"/>
    </source>
</evidence>
<keyword evidence="3" id="KW-0813">Transport</keyword>
<evidence type="ECO:0000256" key="5">
    <source>
        <dbReference type="ARBA" id="ARBA00022692"/>
    </source>
</evidence>
<protein>
    <submittedName>
        <fullName evidence="9">Iron ABC transporter permease</fullName>
    </submittedName>
</protein>
<keyword evidence="10" id="KW-1185">Reference proteome</keyword>
<name>A0A6I6E489_9MICO</name>